<evidence type="ECO:0000313" key="2">
    <source>
        <dbReference type="Proteomes" id="UP000015105"/>
    </source>
</evidence>
<reference evidence="1" key="4">
    <citation type="submission" date="2019-03" db="UniProtKB">
        <authorList>
            <consortium name="EnsemblPlants"/>
        </authorList>
    </citation>
    <scope>IDENTIFICATION</scope>
</reference>
<dbReference type="Gramene" id="AET3Gv20938500.1">
    <property type="protein sequence ID" value="AET3Gv20938500.1"/>
    <property type="gene ID" value="AET3Gv20938500"/>
</dbReference>
<dbReference type="EnsemblPlants" id="AET3Gv20938500.1">
    <property type="protein sequence ID" value="AET3Gv20938500.1"/>
    <property type="gene ID" value="AET3Gv20938500"/>
</dbReference>
<reference evidence="1" key="5">
    <citation type="journal article" date="2021" name="G3 (Bethesda)">
        <title>Aegilops tauschii genome assembly Aet v5.0 features greater sequence contiguity and improved annotation.</title>
        <authorList>
            <person name="Wang L."/>
            <person name="Zhu T."/>
            <person name="Rodriguez J.C."/>
            <person name="Deal K.R."/>
            <person name="Dubcovsky J."/>
            <person name="McGuire P.E."/>
            <person name="Lux T."/>
            <person name="Spannagl M."/>
            <person name="Mayer K.F.X."/>
            <person name="Baldrich P."/>
            <person name="Meyers B.C."/>
            <person name="Huo N."/>
            <person name="Gu Y.Q."/>
            <person name="Zhou H."/>
            <person name="Devos K.M."/>
            <person name="Bennetzen J.L."/>
            <person name="Unver T."/>
            <person name="Budak H."/>
            <person name="Gulick P.J."/>
            <person name="Galiba G."/>
            <person name="Kalapos B."/>
            <person name="Nelson D.R."/>
            <person name="Li P."/>
            <person name="You F.M."/>
            <person name="Luo M.C."/>
            <person name="Dvorak J."/>
        </authorList>
    </citation>
    <scope>NUCLEOTIDE SEQUENCE [LARGE SCALE GENOMIC DNA]</scope>
    <source>
        <strain evidence="1">cv. AL8/78</strain>
    </source>
</reference>
<keyword evidence="2" id="KW-1185">Reference proteome</keyword>
<sequence>KVFDEMPTSFNDDTYMSTMGVGSNNCHWSQTNEVHADDHEYEVDEDGEGIVDAPKGRACNYTNEEDVLLCNTWLTVSMDATVEGDQPRDTY</sequence>
<proteinExistence type="predicted"/>
<reference evidence="2" key="2">
    <citation type="journal article" date="2017" name="Nat. Plants">
        <title>The Aegilops tauschii genome reveals multiple impacts of transposons.</title>
        <authorList>
            <person name="Zhao G."/>
            <person name="Zou C."/>
            <person name="Li K."/>
            <person name="Wang K."/>
            <person name="Li T."/>
            <person name="Gao L."/>
            <person name="Zhang X."/>
            <person name="Wang H."/>
            <person name="Yang Z."/>
            <person name="Liu X."/>
            <person name="Jiang W."/>
            <person name="Mao L."/>
            <person name="Kong X."/>
            <person name="Jiao Y."/>
            <person name="Jia J."/>
        </authorList>
    </citation>
    <scope>NUCLEOTIDE SEQUENCE [LARGE SCALE GENOMIC DNA]</scope>
    <source>
        <strain evidence="2">cv. AL8/78</strain>
    </source>
</reference>
<dbReference type="Proteomes" id="UP000015105">
    <property type="component" value="Chromosome 3D"/>
</dbReference>
<reference evidence="2" key="1">
    <citation type="journal article" date="2014" name="Science">
        <title>Ancient hybridizations among the ancestral genomes of bread wheat.</title>
        <authorList>
            <consortium name="International Wheat Genome Sequencing Consortium,"/>
            <person name="Marcussen T."/>
            <person name="Sandve S.R."/>
            <person name="Heier L."/>
            <person name="Spannagl M."/>
            <person name="Pfeifer M."/>
            <person name="Jakobsen K.S."/>
            <person name="Wulff B.B."/>
            <person name="Steuernagel B."/>
            <person name="Mayer K.F."/>
            <person name="Olsen O.A."/>
        </authorList>
    </citation>
    <scope>NUCLEOTIDE SEQUENCE [LARGE SCALE GENOMIC DNA]</scope>
    <source>
        <strain evidence="2">cv. AL8/78</strain>
    </source>
</reference>
<accession>A0A453GAK1</accession>
<evidence type="ECO:0000313" key="1">
    <source>
        <dbReference type="EnsemblPlants" id="AET3Gv20938500.1"/>
    </source>
</evidence>
<organism evidence="1 2">
    <name type="scientific">Aegilops tauschii subsp. strangulata</name>
    <name type="common">Goatgrass</name>
    <dbReference type="NCBI Taxonomy" id="200361"/>
    <lineage>
        <taxon>Eukaryota</taxon>
        <taxon>Viridiplantae</taxon>
        <taxon>Streptophyta</taxon>
        <taxon>Embryophyta</taxon>
        <taxon>Tracheophyta</taxon>
        <taxon>Spermatophyta</taxon>
        <taxon>Magnoliopsida</taxon>
        <taxon>Liliopsida</taxon>
        <taxon>Poales</taxon>
        <taxon>Poaceae</taxon>
        <taxon>BOP clade</taxon>
        <taxon>Pooideae</taxon>
        <taxon>Triticodae</taxon>
        <taxon>Triticeae</taxon>
        <taxon>Triticinae</taxon>
        <taxon>Aegilops</taxon>
    </lineage>
</organism>
<reference evidence="1" key="3">
    <citation type="journal article" date="2017" name="Nature">
        <title>Genome sequence of the progenitor of the wheat D genome Aegilops tauschii.</title>
        <authorList>
            <person name="Luo M.C."/>
            <person name="Gu Y.Q."/>
            <person name="Puiu D."/>
            <person name="Wang H."/>
            <person name="Twardziok S.O."/>
            <person name="Deal K.R."/>
            <person name="Huo N."/>
            <person name="Zhu T."/>
            <person name="Wang L."/>
            <person name="Wang Y."/>
            <person name="McGuire P.E."/>
            <person name="Liu S."/>
            <person name="Long H."/>
            <person name="Ramasamy R.K."/>
            <person name="Rodriguez J.C."/>
            <person name="Van S.L."/>
            <person name="Yuan L."/>
            <person name="Wang Z."/>
            <person name="Xia Z."/>
            <person name="Xiao L."/>
            <person name="Anderson O.D."/>
            <person name="Ouyang S."/>
            <person name="Liang Y."/>
            <person name="Zimin A.V."/>
            <person name="Pertea G."/>
            <person name="Qi P."/>
            <person name="Bennetzen J.L."/>
            <person name="Dai X."/>
            <person name="Dawson M.W."/>
            <person name="Muller H.G."/>
            <person name="Kugler K."/>
            <person name="Rivarola-Duarte L."/>
            <person name="Spannagl M."/>
            <person name="Mayer K.F.X."/>
            <person name="Lu F.H."/>
            <person name="Bevan M.W."/>
            <person name="Leroy P."/>
            <person name="Li P."/>
            <person name="You F.M."/>
            <person name="Sun Q."/>
            <person name="Liu Z."/>
            <person name="Lyons E."/>
            <person name="Wicker T."/>
            <person name="Salzberg S.L."/>
            <person name="Devos K.M."/>
            <person name="Dvorak J."/>
        </authorList>
    </citation>
    <scope>NUCLEOTIDE SEQUENCE [LARGE SCALE GENOMIC DNA]</scope>
    <source>
        <strain evidence="1">cv. AL8/78</strain>
    </source>
</reference>
<protein>
    <submittedName>
        <fullName evidence="1">Uncharacterized protein</fullName>
    </submittedName>
</protein>
<name>A0A453GAK1_AEGTS</name>
<dbReference type="AlphaFoldDB" id="A0A453GAK1"/>